<dbReference type="PANTHER" id="PTHR14389">
    <property type="entry name" value="SI:CH1073-475A24.1"/>
    <property type="match status" value="1"/>
</dbReference>
<name>A0AAE0SDI0_9BIVA</name>
<keyword evidence="2" id="KW-1185">Reference proteome</keyword>
<accession>A0AAE0SDI0</accession>
<evidence type="ECO:0000313" key="1">
    <source>
        <dbReference type="EMBL" id="KAK3589914.1"/>
    </source>
</evidence>
<reference evidence="1" key="3">
    <citation type="submission" date="2023-05" db="EMBL/GenBank/DDBJ databases">
        <authorList>
            <person name="Smith C.H."/>
        </authorList>
    </citation>
    <scope>NUCLEOTIDE SEQUENCE</scope>
    <source>
        <strain evidence="1">CHS0354</strain>
        <tissue evidence="1">Mantle</tissue>
    </source>
</reference>
<proteinExistence type="predicted"/>
<dbReference type="AlphaFoldDB" id="A0AAE0SDI0"/>
<protein>
    <submittedName>
        <fullName evidence="1">Uncharacterized protein</fullName>
    </submittedName>
</protein>
<dbReference type="EMBL" id="JAEAOA010002053">
    <property type="protein sequence ID" value="KAK3589914.1"/>
    <property type="molecule type" value="Genomic_DNA"/>
</dbReference>
<reference evidence="1" key="1">
    <citation type="journal article" date="2021" name="Genome Biol. Evol.">
        <title>A High-Quality Reference Genome for a Parasitic Bivalve with Doubly Uniparental Inheritance (Bivalvia: Unionida).</title>
        <authorList>
            <person name="Smith C.H."/>
        </authorList>
    </citation>
    <scope>NUCLEOTIDE SEQUENCE</scope>
    <source>
        <strain evidence="1">CHS0354</strain>
    </source>
</reference>
<comment type="caution">
    <text evidence="1">The sequence shown here is derived from an EMBL/GenBank/DDBJ whole genome shotgun (WGS) entry which is preliminary data.</text>
</comment>
<dbReference type="PANTHER" id="PTHR14389:SF3">
    <property type="entry name" value="PROTEIN FAM111A-LIKE"/>
    <property type="match status" value="1"/>
</dbReference>
<organism evidence="1 2">
    <name type="scientific">Potamilus streckersoni</name>
    <dbReference type="NCBI Taxonomy" id="2493646"/>
    <lineage>
        <taxon>Eukaryota</taxon>
        <taxon>Metazoa</taxon>
        <taxon>Spiralia</taxon>
        <taxon>Lophotrochozoa</taxon>
        <taxon>Mollusca</taxon>
        <taxon>Bivalvia</taxon>
        <taxon>Autobranchia</taxon>
        <taxon>Heteroconchia</taxon>
        <taxon>Palaeoheterodonta</taxon>
        <taxon>Unionida</taxon>
        <taxon>Unionoidea</taxon>
        <taxon>Unionidae</taxon>
        <taxon>Ambleminae</taxon>
        <taxon>Lampsilini</taxon>
        <taxon>Potamilus</taxon>
    </lineage>
</organism>
<reference evidence="1" key="2">
    <citation type="journal article" date="2021" name="Genome Biol. Evol.">
        <title>Developing a high-quality reference genome for a parasitic bivalve with doubly uniparental inheritance (Bivalvia: Unionida).</title>
        <authorList>
            <person name="Smith C.H."/>
        </authorList>
    </citation>
    <scope>NUCLEOTIDE SEQUENCE</scope>
    <source>
        <strain evidence="1">CHS0354</strain>
        <tissue evidence="1">Mantle</tissue>
    </source>
</reference>
<gene>
    <name evidence="1" type="ORF">CHS0354_034929</name>
</gene>
<dbReference type="Proteomes" id="UP001195483">
    <property type="component" value="Unassembled WGS sequence"/>
</dbReference>
<evidence type="ECO:0000313" key="2">
    <source>
        <dbReference type="Proteomes" id="UP001195483"/>
    </source>
</evidence>
<sequence length="326" mass="37480">MIRKPYMSVKSYTMKSGEIVFPKCVKVIAFNLTKKRVVDKVVDNLTTIPVASATLNVNISDVEAGNAIYRSDQTVWSCYTIKNSDNKKILSEWRTNPSKYDYIYKRISEVPRKIIEEQLQLSNISVYIDFSYERNHVPSDDNRRFYFEPVQPYANENLDTVILKLKPSTKNLFPPALTKFTRLSHDECCGYFIGHSKADIKKTDKYQCVKLSPNEITAAKEWSVRHVNVDGFVGIEDPQRVLLHCSFEKGASGAPGFCIKPIDGEAYVVLMLLRGYPDWYYDDKYKQETKIGIPPKCLIEQGVSMASIYEDMKKKDPILCKEIFKQ</sequence>